<dbReference type="InterPro" id="IPR016032">
    <property type="entry name" value="Sig_transdc_resp-reg_C-effctor"/>
</dbReference>
<evidence type="ECO:0000313" key="6">
    <source>
        <dbReference type="EMBL" id="MBA8886738.1"/>
    </source>
</evidence>
<feature type="DNA-binding region" description="OmpR/PhoB-type" evidence="2">
    <location>
        <begin position="6"/>
        <end position="104"/>
    </location>
</feature>
<keyword evidence="7" id="KW-1185">Reference proteome</keyword>
<evidence type="ECO:0000256" key="3">
    <source>
        <dbReference type="SAM" id="MobiDB-lite"/>
    </source>
</evidence>
<reference evidence="6 7" key="1">
    <citation type="submission" date="2020-07" db="EMBL/GenBank/DDBJ databases">
        <title>Genomic Encyclopedia of Type Strains, Phase IV (KMG-V): Genome sequencing to study the core and pangenomes of soil and plant-associated prokaryotes.</title>
        <authorList>
            <person name="Whitman W."/>
        </authorList>
    </citation>
    <scope>NUCLEOTIDE SEQUENCE [LARGE SCALE GENOMIC DNA]</scope>
    <source>
        <strain evidence="6 7">RH2WT43</strain>
    </source>
</reference>
<dbReference type="InterPro" id="IPR036388">
    <property type="entry name" value="WH-like_DNA-bd_sf"/>
</dbReference>
<feature type="region of interest" description="Disordered" evidence="3">
    <location>
        <begin position="112"/>
        <end position="146"/>
    </location>
</feature>
<evidence type="ECO:0000259" key="5">
    <source>
        <dbReference type="PROSITE" id="PS51755"/>
    </source>
</evidence>
<feature type="compositionally biased region" description="Pro residues" evidence="3">
    <location>
        <begin position="787"/>
        <end position="797"/>
    </location>
</feature>
<dbReference type="RefSeq" id="WP_182529789.1">
    <property type="nucleotide sequence ID" value="NZ_JACGXL010000001.1"/>
</dbReference>
<accession>A0A839EZV1</accession>
<gene>
    <name evidence="6" type="ORF">FHW12_000929</name>
</gene>
<feature type="compositionally biased region" description="Low complexity" evidence="3">
    <location>
        <begin position="135"/>
        <end position="146"/>
    </location>
</feature>
<dbReference type="Gene3D" id="1.10.10.10">
    <property type="entry name" value="Winged helix-like DNA-binding domain superfamily/Winged helix DNA-binding domain"/>
    <property type="match status" value="1"/>
</dbReference>
<dbReference type="EMBL" id="JACGXL010000001">
    <property type="protein sequence ID" value="MBA8886738.1"/>
    <property type="molecule type" value="Genomic_DNA"/>
</dbReference>
<dbReference type="SUPFAM" id="SSF46894">
    <property type="entry name" value="C-terminal effector domain of the bipartite response regulators"/>
    <property type="match status" value="1"/>
</dbReference>
<dbReference type="InterPro" id="IPR001867">
    <property type="entry name" value="OmpR/PhoB-type_DNA-bd"/>
</dbReference>
<dbReference type="InterPro" id="IPR011990">
    <property type="entry name" value="TPR-like_helical_dom_sf"/>
</dbReference>
<keyword evidence="4" id="KW-1133">Transmembrane helix</keyword>
<evidence type="ECO:0000256" key="4">
    <source>
        <dbReference type="SAM" id="Phobius"/>
    </source>
</evidence>
<feature type="region of interest" description="Disordered" evidence="3">
    <location>
        <begin position="778"/>
        <end position="797"/>
    </location>
</feature>
<organism evidence="6 7">
    <name type="scientific">Dokdonella fugitiva</name>
    <dbReference type="NCBI Taxonomy" id="328517"/>
    <lineage>
        <taxon>Bacteria</taxon>
        <taxon>Pseudomonadati</taxon>
        <taxon>Pseudomonadota</taxon>
        <taxon>Gammaproteobacteria</taxon>
        <taxon>Lysobacterales</taxon>
        <taxon>Rhodanobacteraceae</taxon>
        <taxon>Dokdonella</taxon>
    </lineage>
</organism>
<protein>
    <submittedName>
        <fullName evidence="6">DNA-binding winged helix-turn-helix (WHTH) protein/tetratricopeptide (TPR) repeat protein</fullName>
    </submittedName>
</protein>
<dbReference type="SUPFAM" id="SSF48452">
    <property type="entry name" value="TPR-like"/>
    <property type="match status" value="1"/>
</dbReference>
<dbReference type="AlphaFoldDB" id="A0A839EZV1"/>
<keyword evidence="4" id="KW-0472">Membrane</keyword>
<dbReference type="GO" id="GO:0000160">
    <property type="term" value="P:phosphorelay signal transduction system"/>
    <property type="evidence" value="ECO:0007669"/>
    <property type="project" value="InterPro"/>
</dbReference>
<dbReference type="GO" id="GO:0006355">
    <property type="term" value="P:regulation of DNA-templated transcription"/>
    <property type="evidence" value="ECO:0007669"/>
    <property type="project" value="InterPro"/>
</dbReference>
<keyword evidence="4" id="KW-0812">Transmembrane</keyword>
<keyword evidence="1 2" id="KW-0238">DNA-binding</keyword>
<proteinExistence type="predicted"/>
<feature type="domain" description="OmpR/PhoB-type" evidence="5">
    <location>
        <begin position="6"/>
        <end position="104"/>
    </location>
</feature>
<dbReference type="GO" id="GO:0003677">
    <property type="term" value="F:DNA binding"/>
    <property type="evidence" value="ECO:0007669"/>
    <property type="project" value="UniProtKB-UniRule"/>
</dbReference>
<dbReference type="CDD" id="cd00383">
    <property type="entry name" value="trans_reg_C"/>
    <property type="match status" value="1"/>
</dbReference>
<feature type="transmembrane region" description="Helical" evidence="4">
    <location>
        <begin position="155"/>
        <end position="175"/>
    </location>
</feature>
<dbReference type="SMART" id="SM00862">
    <property type="entry name" value="Trans_reg_C"/>
    <property type="match status" value="1"/>
</dbReference>
<dbReference type="Gene3D" id="1.25.40.10">
    <property type="entry name" value="Tetratricopeptide repeat domain"/>
    <property type="match status" value="1"/>
</dbReference>
<evidence type="ECO:0000313" key="7">
    <source>
        <dbReference type="Proteomes" id="UP000550401"/>
    </source>
</evidence>
<dbReference type="Proteomes" id="UP000550401">
    <property type="component" value="Unassembled WGS sequence"/>
</dbReference>
<dbReference type="PROSITE" id="PS51755">
    <property type="entry name" value="OMPR_PHOB"/>
    <property type="match status" value="1"/>
</dbReference>
<dbReference type="Pfam" id="PF00486">
    <property type="entry name" value="Trans_reg_C"/>
    <property type="match status" value="1"/>
</dbReference>
<evidence type="ECO:0000256" key="2">
    <source>
        <dbReference type="PROSITE-ProRule" id="PRU01091"/>
    </source>
</evidence>
<evidence type="ECO:0000256" key="1">
    <source>
        <dbReference type="ARBA" id="ARBA00023125"/>
    </source>
</evidence>
<sequence>MPAPTPRAYRFGEYRIDPAARELRRGGRLLSLPRRVFDGLAYLVEHRERAVGHDELISALWGRVDVANAQLSQLIMQVRRAVGDDSQLQHSVRTIAGFGYRWVMPTDVIDGEPKRGQGHFSEPPASTAEVRKNDSAPVSSAAPSRRTRPAYARTGALALALLVLAALLAAGWRWFGPRPLQTATGEALVVLPFDIDAAEDVDSTWARLGLMDMVAARLRRAGLPVPPSDGVVAAVHATAGLPAAEREAALRRTLGANLLVRGVATHAKDGWTVELTADATDDARRRVESGRHELVDSARRASDLLLASLGRPSSDDADADAPLEERLQRARAALLANQLDAARTTIESAPAAMRETPELRYELVRVEFHAGQLDRAEAINDRVLADPAVAAMPRLRARALRMRGWIAIGKDRGWAAALPSFDASVQLLQDQHAPGDLGMALAERGAARVMLHQLDEAALDLGQARAQLQIAGDRKTLGEMNNYLGHLERARLRIDAALPYFRAATDINDAFGSIDALRYNLSAVLQSQMRLLQWPDALATGERLWALRERLENPGLRAASEGYYALALIGNGRLGDAERVLAPYPTDMQPAFAPEYLRYTMLARAELAALRGNARDARAAAARALDVWPPEADADGEERARAALLRQRASIALGQPVEARIGSLAPRGDPGVAVPDLVARAEWAAAGHHDAEADDLFRQAVETADAQGVPDMIVLATNACVPWLLAHARAADAQARSGRIGVWADRDFDSALLQAAVFHAGGEAGAWTRALEQARKLAGERAIPPGLQDPPEPAAGR</sequence>
<name>A0A839EZV1_9GAMM</name>
<comment type="caution">
    <text evidence="6">The sequence shown here is derived from an EMBL/GenBank/DDBJ whole genome shotgun (WGS) entry which is preliminary data.</text>
</comment>